<dbReference type="InterPro" id="IPR013906">
    <property type="entry name" value="eIF3j"/>
</dbReference>
<evidence type="ECO:0000256" key="1">
    <source>
        <dbReference type="SAM" id="MobiDB-lite"/>
    </source>
</evidence>
<reference evidence="2" key="2">
    <citation type="submission" date="2021-04" db="EMBL/GenBank/DDBJ databases">
        <authorList>
            <person name="Podell S."/>
        </authorList>
    </citation>
    <scope>NUCLEOTIDE SEQUENCE</scope>
    <source>
        <strain evidence="2">Hildebrandi</strain>
    </source>
</reference>
<dbReference type="GO" id="GO:0005852">
    <property type="term" value="C:eukaryotic translation initiation factor 3 complex"/>
    <property type="evidence" value="ECO:0007669"/>
    <property type="project" value="InterPro"/>
</dbReference>
<feature type="compositionally biased region" description="Basic and acidic residues" evidence="1">
    <location>
        <begin position="50"/>
        <end position="62"/>
    </location>
</feature>
<name>A0A9K3M2E6_9STRA</name>
<protein>
    <submittedName>
        <fullName evidence="2">Translation initiation factor eIF3 subunit</fullName>
    </submittedName>
</protein>
<dbReference type="OrthoDB" id="200069at2759"/>
<gene>
    <name evidence="2" type="ORF">IV203_018750</name>
</gene>
<evidence type="ECO:0000313" key="3">
    <source>
        <dbReference type="Proteomes" id="UP000693970"/>
    </source>
</evidence>
<proteinExistence type="predicted"/>
<reference evidence="2" key="1">
    <citation type="journal article" date="2021" name="Sci. Rep.">
        <title>Diploid genomic architecture of Nitzschia inconspicua, an elite biomass production diatom.</title>
        <authorList>
            <person name="Oliver A."/>
            <person name="Podell S."/>
            <person name="Pinowska A."/>
            <person name="Traller J.C."/>
            <person name="Smith S.R."/>
            <person name="McClure R."/>
            <person name="Beliaev A."/>
            <person name="Bohutskyi P."/>
            <person name="Hill E.A."/>
            <person name="Rabines A."/>
            <person name="Zheng H."/>
            <person name="Allen L.Z."/>
            <person name="Kuo A."/>
            <person name="Grigoriev I.V."/>
            <person name="Allen A.E."/>
            <person name="Hazlebeck D."/>
            <person name="Allen E.E."/>
        </authorList>
    </citation>
    <scope>NUCLEOTIDE SEQUENCE</scope>
    <source>
        <strain evidence="2">Hildebrandi</strain>
    </source>
</reference>
<dbReference type="Pfam" id="PF08597">
    <property type="entry name" value="eIF3_subunit"/>
    <property type="match status" value="1"/>
</dbReference>
<dbReference type="PANTHER" id="PTHR21681:SF0">
    <property type="entry name" value="EUKARYOTIC TRANSLATION INITIATION FACTOR 3 SUBUNIT J"/>
    <property type="match status" value="1"/>
</dbReference>
<sequence>MTDNWDDGSDDEWDVDDDALDARLGINKDNTGDGDNNQFDDEVDLALKEKAAQDKANQETLKKKGSALAAKKLEEKNRKEELEIARKAMELEAEMESKLSVDERNALQRQRQEESELEMIDDAFGGGIPDGGVGTGPSQKQAGDKVVMKDMKDHMKHARRVAESMKDHGKIHFATIFIKELIEQSKDVLDDDAITDIIKICNVIKNEKLQAAKRKVKGQPQKSKKQEKVEKLKAKQLQDEVFGDSNQYDVYDEIGEAYEDDFF</sequence>
<dbReference type="PANTHER" id="PTHR21681">
    <property type="entry name" value="EUKARYOTIC TRANSLATION INITIATION FACTOR 3 SUBUNIT J"/>
    <property type="match status" value="1"/>
</dbReference>
<evidence type="ECO:0000313" key="2">
    <source>
        <dbReference type="EMBL" id="KAG7372607.1"/>
    </source>
</evidence>
<feature type="region of interest" description="Disordered" evidence="1">
    <location>
        <begin position="122"/>
        <end position="141"/>
    </location>
</feature>
<dbReference type="EMBL" id="JAGRRH010000003">
    <property type="protein sequence ID" value="KAG7372607.1"/>
    <property type="molecule type" value="Genomic_DNA"/>
</dbReference>
<dbReference type="GO" id="GO:0003743">
    <property type="term" value="F:translation initiation factor activity"/>
    <property type="evidence" value="ECO:0007669"/>
    <property type="project" value="UniProtKB-KW"/>
</dbReference>
<organism evidence="2 3">
    <name type="scientific">Nitzschia inconspicua</name>
    <dbReference type="NCBI Taxonomy" id="303405"/>
    <lineage>
        <taxon>Eukaryota</taxon>
        <taxon>Sar</taxon>
        <taxon>Stramenopiles</taxon>
        <taxon>Ochrophyta</taxon>
        <taxon>Bacillariophyta</taxon>
        <taxon>Bacillariophyceae</taxon>
        <taxon>Bacillariophycidae</taxon>
        <taxon>Bacillariales</taxon>
        <taxon>Bacillariaceae</taxon>
        <taxon>Nitzschia</taxon>
    </lineage>
</organism>
<keyword evidence="3" id="KW-1185">Reference proteome</keyword>
<feature type="region of interest" description="Disordered" evidence="1">
    <location>
        <begin position="50"/>
        <end position="78"/>
    </location>
</feature>
<comment type="caution">
    <text evidence="2">The sequence shown here is derived from an EMBL/GenBank/DDBJ whole genome shotgun (WGS) entry which is preliminary data.</text>
</comment>
<dbReference type="Proteomes" id="UP000693970">
    <property type="component" value="Unassembled WGS sequence"/>
</dbReference>
<accession>A0A9K3M2E6</accession>
<keyword evidence="2" id="KW-0648">Protein biosynthesis</keyword>
<keyword evidence="2" id="KW-0396">Initiation factor</keyword>
<dbReference type="AlphaFoldDB" id="A0A9K3M2E6"/>
<feature type="compositionally biased region" description="Gly residues" evidence="1">
    <location>
        <begin position="124"/>
        <end position="135"/>
    </location>
</feature>